<evidence type="ECO:0000256" key="1">
    <source>
        <dbReference type="SAM" id="MobiDB-lite"/>
    </source>
</evidence>
<feature type="compositionally biased region" description="Polar residues" evidence="1">
    <location>
        <begin position="209"/>
        <end position="219"/>
    </location>
</feature>
<dbReference type="Proteomes" id="UP000314294">
    <property type="component" value="Unassembled WGS sequence"/>
</dbReference>
<dbReference type="AlphaFoldDB" id="A0A4Z2FMA7"/>
<protein>
    <submittedName>
        <fullName evidence="2">Uncharacterized protein</fullName>
    </submittedName>
</protein>
<comment type="caution">
    <text evidence="2">The sequence shown here is derived from an EMBL/GenBank/DDBJ whole genome shotgun (WGS) entry which is preliminary data.</text>
</comment>
<evidence type="ECO:0000313" key="3">
    <source>
        <dbReference type="Proteomes" id="UP000314294"/>
    </source>
</evidence>
<reference evidence="2 3" key="1">
    <citation type="submission" date="2019-03" db="EMBL/GenBank/DDBJ databases">
        <title>First draft genome of Liparis tanakae, snailfish: a comprehensive survey of snailfish specific genes.</title>
        <authorList>
            <person name="Kim W."/>
            <person name="Song I."/>
            <person name="Jeong J.-H."/>
            <person name="Kim D."/>
            <person name="Kim S."/>
            <person name="Ryu S."/>
            <person name="Song J.Y."/>
            <person name="Lee S.K."/>
        </authorList>
    </citation>
    <scope>NUCLEOTIDE SEQUENCE [LARGE SCALE GENOMIC DNA]</scope>
    <source>
        <tissue evidence="2">Muscle</tissue>
    </source>
</reference>
<gene>
    <name evidence="2" type="ORF">EYF80_047551</name>
</gene>
<sequence length="340" mass="36701">MGGGSAEQKNMVPRENVPTFVLRSDAALPGLSPPEKCLSVLLVQLQSLGPETRHRLHAAVLRKQLSAVGSSFCCASSASSSPLTSRYLQTPPLVKDSWAAMDSEKIVRGCRHSVSDVLHVLSHGQNAVDLTARSGKRNQTTTRRVRPSRLRVCDIHTSWISIFSSGFREDNKICSKTSATRTSLKSTSESSGKSGWASPVPSLGPAPQEPSSSLCSPQSAMEHGCRGRRLAHASDTTPSPTTCLPSRCGVGTVVMKNWEPLVSGPALAMLSRPILSCYAGREDHENDRRNTAPPTHKQENNSARKFSAVLGVMSANSSRTIRPAVDNRNRRRKISVTVEV</sequence>
<organism evidence="2 3">
    <name type="scientific">Liparis tanakae</name>
    <name type="common">Tanaka's snailfish</name>
    <dbReference type="NCBI Taxonomy" id="230148"/>
    <lineage>
        <taxon>Eukaryota</taxon>
        <taxon>Metazoa</taxon>
        <taxon>Chordata</taxon>
        <taxon>Craniata</taxon>
        <taxon>Vertebrata</taxon>
        <taxon>Euteleostomi</taxon>
        <taxon>Actinopterygii</taxon>
        <taxon>Neopterygii</taxon>
        <taxon>Teleostei</taxon>
        <taxon>Neoteleostei</taxon>
        <taxon>Acanthomorphata</taxon>
        <taxon>Eupercaria</taxon>
        <taxon>Perciformes</taxon>
        <taxon>Cottioidei</taxon>
        <taxon>Cottales</taxon>
        <taxon>Liparidae</taxon>
        <taxon>Liparis</taxon>
    </lineage>
</organism>
<dbReference type="EMBL" id="SRLO01001048">
    <property type="protein sequence ID" value="TNN42289.1"/>
    <property type="molecule type" value="Genomic_DNA"/>
</dbReference>
<name>A0A4Z2FMA7_9TELE</name>
<proteinExistence type="predicted"/>
<keyword evidence="3" id="KW-1185">Reference proteome</keyword>
<feature type="compositionally biased region" description="Low complexity" evidence="1">
    <location>
        <begin position="182"/>
        <end position="195"/>
    </location>
</feature>
<feature type="region of interest" description="Disordered" evidence="1">
    <location>
        <begin position="178"/>
        <end position="220"/>
    </location>
</feature>
<dbReference type="OrthoDB" id="10263589at2759"/>
<feature type="region of interest" description="Disordered" evidence="1">
    <location>
        <begin position="283"/>
        <end position="303"/>
    </location>
</feature>
<accession>A0A4Z2FMA7</accession>
<evidence type="ECO:0000313" key="2">
    <source>
        <dbReference type="EMBL" id="TNN42289.1"/>
    </source>
</evidence>